<keyword evidence="2" id="KW-0812">Transmembrane</keyword>
<feature type="transmembrane region" description="Helical" evidence="2">
    <location>
        <begin position="1029"/>
        <end position="1047"/>
    </location>
</feature>
<name>A0A2P6VIY5_9CHLO</name>
<evidence type="ECO:0000256" key="1">
    <source>
        <dbReference type="SAM" id="MobiDB-lite"/>
    </source>
</evidence>
<feature type="transmembrane region" description="Helical" evidence="2">
    <location>
        <begin position="1059"/>
        <end position="1080"/>
    </location>
</feature>
<feature type="transmembrane region" description="Helical" evidence="2">
    <location>
        <begin position="958"/>
        <end position="980"/>
    </location>
</feature>
<feature type="region of interest" description="Disordered" evidence="1">
    <location>
        <begin position="1"/>
        <end position="25"/>
    </location>
</feature>
<organism evidence="3 4">
    <name type="scientific">Micractinium conductrix</name>
    <dbReference type="NCBI Taxonomy" id="554055"/>
    <lineage>
        <taxon>Eukaryota</taxon>
        <taxon>Viridiplantae</taxon>
        <taxon>Chlorophyta</taxon>
        <taxon>core chlorophytes</taxon>
        <taxon>Trebouxiophyceae</taxon>
        <taxon>Chlorellales</taxon>
        <taxon>Chlorellaceae</taxon>
        <taxon>Chlorella clade</taxon>
        <taxon>Micractinium</taxon>
    </lineage>
</organism>
<feature type="transmembrane region" description="Helical" evidence="2">
    <location>
        <begin position="992"/>
        <end position="1009"/>
    </location>
</feature>
<proteinExistence type="predicted"/>
<accession>A0A2P6VIY5</accession>
<feature type="transmembrane region" description="Helical" evidence="2">
    <location>
        <begin position="26"/>
        <end position="45"/>
    </location>
</feature>
<feature type="compositionally biased region" description="Low complexity" evidence="1">
    <location>
        <begin position="794"/>
        <end position="810"/>
    </location>
</feature>
<evidence type="ECO:0000313" key="3">
    <source>
        <dbReference type="EMBL" id="PSC74038.1"/>
    </source>
</evidence>
<reference evidence="3 4" key="1">
    <citation type="journal article" date="2018" name="Plant J.">
        <title>Genome sequences of Chlorella sorokiniana UTEX 1602 and Micractinium conductrix SAG 241.80: implications to maltose excretion by a green alga.</title>
        <authorList>
            <person name="Arriola M.B."/>
            <person name="Velmurugan N."/>
            <person name="Zhang Y."/>
            <person name="Plunkett M.H."/>
            <person name="Hondzo H."/>
            <person name="Barney B.M."/>
        </authorList>
    </citation>
    <scope>NUCLEOTIDE SEQUENCE [LARGE SCALE GENOMIC DNA]</scope>
    <source>
        <strain evidence="3 4">SAG 241.80</strain>
    </source>
</reference>
<feature type="compositionally biased region" description="Low complexity" evidence="1">
    <location>
        <begin position="627"/>
        <end position="649"/>
    </location>
</feature>
<feature type="transmembrane region" description="Helical" evidence="2">
    <location>
        <begin position="925"/>
        <end position="946"/>
    </location>
</feature>
<protein>
    <submittedName>
        <fullName evidence="3">Uncharacterized protein</fullName>
    </submittedName>
</protein>
<dbReference type="AlphaFoldDB" id="A0A2P6VIY5"/>
<feature type="transmembrane region" description="Helical" evidence="2">
    <location>
        <begin position="871"/>
        <end position="891"/>
    </location>
</feature>
<keyword evidence="2" id="KW-1133">Transmembrane helix</keyword>
<dbReference type="STRING" id="554055.A0A2P6VIY5"/>
<feature type="region of interest" description="Disordered" evidence="1">
    <location>
        <begin position="783"/>
        <end position="846"/>
    </location>
</feature>
<feature type="compositionally biased region" description="Basic and acidic residues" evidence="1">
    <location>
        <begin position="831"/>
        <end position="846"/>
    </location>
</feature>
<feature type="transmembrane region" description="Helical" evidence="2">
    <location>
        <begin position="750"/>
        <end position="776"/>
    </location>
</feature>
<feature type="transmembrane region" description="Helical" evidence="2">
    <location>
        <begin position="897"/>
        <end position="918"/>
    </location>
</feature>
<dbReference type="Proteomes" id="UP000239649">
    <property type="component" value="Unassembled WGS sequence"/>
</dbReference>
<keyword evidence="2" id="KW-0472">Membrane</keyword>
<keyword evidence="4" id="KW-1185">Reference proteome</keyword>
<sequence length="1107" mass="117252">MQRPDPGRAGSTKRGGGGKRGGGRRALSVGSPLLVAALFGAFILYSHHRFSGLASGDASGVVERRGHQATDGAAVGDGGVGSSALEVAGGGGGGSSSGAVAQREPQKRSSWLSAAVLWAEDHHTARLQAQASVYEVPTGCGHLPCQVDRLRRPRTLVLYVYAAADGEQQRNFEFFLRSGVEEQADWLSYRIILAEGPGVLPPPKLPALPSNAAYVRTAGCTVGVWGILSAAAGEVGAEVAAAERIMVVSSAARGPFMPPYTKQYMHWTDALTAKLTKRTKLVGSAITCEGAPRGGDAAGEWRRNPYVLPYAWATDQEGWRLLTATPDVLRCHANEWEARYHSDAGASLALLSAGYNIDTLLAKYQGVDWWNQRTWGCNARVRPDAEWTYDGISITPYETVFVPVNQGSAQSDWSYVRQALKYSVWREAQTTGVPQGNSNAFMSDAWPLRAPRMVFANSRGPGCFDFEYYVKHNLDMASKASMHTLLWEHYVLVGQFQGRPHRFTCPVQIGNTYRSAYVRGRGRRCFDHNYYQEHNQDVRYAGVSEAHTLFNHYAEFGQFENRAAKFVCADSMFGLPAGYDTRPLDPLPKTQEQRTAVRWQGMVEGVAQQAKDGVERLQQQGGGAADGGDAQQAAAAQQQQHEAAAAAAAQQHQADAAAAAAAVQQQQADAAAAAQQQAVADAAAQHQAAAQQAAAQQAQVAAAQQAAAQDAQAAAAAVVAGQEAICVAVFGVFSRALQTSTVPPIPALRLLLVVSLLALAFLLLLDAAKLAVAVLAPRRHQTLRADGKQGSRQPAASDVEAPAPAPAAGESTGGGSSGTLESCGAGSGTEAEARQAAEAERRRARPDVPLRRGLSGKLLGMEAAHPQLHRCLAHLGISVSMACAGGCQLEAPGFVDAAIVQLVNTFGVLLVVFIQSLLLGHRLPWLVGPCAAGTVAGAAMVIVPSVCKGSCGGLDSGRAWLGFGLSVVAMLSATSMHILLQAFCRLKLSGTHLQYLYLGLTVLVALPLSLPLDGTDWGGQFGPWDGSDWAMLACGGTVIFVGQNYLLQYTTWALGAPIVSMLYGLRLVASILFSMAILNYTVIRTPVQIVGAVLTVASVTVYMGHGW</sequence>
<feature type="transmembrane region" description="Helical" evidence="2">
    <location>
        <begin position="1086"/>
        <end position="1104"/>
    </location>
</feature>
<feature type="region of interest" description="Disordered" evidence="1">
    <location>
        <begin position="619"/>
        <end position="649"/>
    </location>
</feature>
<feature type="region of interest" description="Disordered" evidence="1">
    <location>
        <begin position="84"/>
        <end position="105"/>
    </location>
</feature>
<gene>
    <name evidence="3" type="ORF">C2E20_2672</name>
</gene>
<dbReference type="EMBL" id="LHPF02000005">
    <property type="protein sequence ID" value="PSC74038.1"/>
    <property type="molecule type" value="Genomic_DNA"/>
</dbReference>
<evidence type="ECO:0000256" key="2">
    <source>
        <dbReference type="SAM" id="Phobius"/>
    </source>
</evidence>
<evidence type="ECO:0000313" key="4">
    <source>
        <dbReference type="Proteomes" id="UP000239649"/>
    </source>
</evidence>
<comment type="caution">
    <text evidence="3">The sequence shown here is derived from an EMBL/GenBank/DDBJ whole genome shotgun (WGS) entry which is preliminary data.</text>
</comment>
<dbReference type="OrthoDB" id="526941at2759"/>